<reference evidence="3 4" key="1">
    <citation type="submission" date="2020-08" db="EMBL/GenBank/DDBJ databases">
        <title>Genomic Encyclopedia of Type Strains, Phase IV (KMG-IV): sequencing the most valuable type-strain genomes for metagenomic binning, comparative biology and taxonomic classification.</title>
        <authorList>
            <person name="Goeker M."/>
        </authorList>
    </citation>
    <scope>NUCLEOTIDE SEQUENCE [LARGE SCALE GENOMIC DNA]</scope>
    <source>
        <strain evidence="3 4">DSM 24194</strain>
    </source>
</reference>
<gene>
    <name evidence="3" type="ORF">FHS50_000230</name>
</gene>
<feature type="domain" description="UspA" evidence="2">
    <location>
        <begin position="111"/>
        <end position="244"/>
    </location>
</feature>
<dbReference type="PRINTS" id="PR01438">
    <property type="entry name" value="UNVRSLSTRESS"/>
</dbReference>
<evidence type="ECO:0000259" key="2">
    <source>
        <dbReference type="Pfam" id="PF00582"/>
    </source>
</evidence>
<dbReference type="AlphaFoldDB" id="A0A839YZK9"/>
<evidence type="ECO:0000313" key="4">
    <source>
        <dbReference type="Proteomes" id="UP000578569"/>
    </source>
</evidence>
<dbReference type="EMBL" id="JACICF010000001">
    <property type="protein sequence ID" value="MBB3763207.1"/>
    <property type="molecule type" value="Genomic_DNA"/>
</dbReference>
<dbReference type="PANTHER" id="PTHR46268">
    <property type="entry name" value="STRESS RESPONSE PROTEIN NHAX"/>
    <property type="match status" value="1"/>
</dbReference>
<dbReference type="SUPFAM" id="SSF52402">
    <property type="entry name" value="Adenine nucleotide alpha hydrolases-like"/>
    <property type="match status" value="2"/>
</dbReference>
<evidence type="ECO:0000256" key="1">
    <source>
        <dbReference type="ARBA" id="ARBA00008791"/>
    </source>
</evidence>
<name>A0A839YZK9_9SPHN</name>
<dbReference type="InterPro" id="IPR006015">
    <property type="entry name" value="Universal_stress_UspA"/>
</dbReference>
<feature type="domain" description="UspA" evidence="2">
    <location>
        <begin position="53"/>
        <end position="104"/>
    </location>
</feature>
<dbReference type="CDD" id="cd00293">
    <property type="entry name" value="USP-like"/>
    <property type="match status" value="2"/>
</dbReference>
<organism evidence="3 4">
    <name type="scientific">Sphingomicrobium lutaoense</name>
    <dbReference type="NCBI Taxonomy" id="515949"/>
    <lineage>
        <taxon>Bacteria</taxon>
        <taxon>Pseudomonadati</taxon>
        <taxon>Pseudomonadota</taxon>
        <taxon>Alphaproteobacteria</taxon>
        <taxon>Sphingomonadales</taxon>
        <taxon>Sphingomonadaceae</taxon>
        <taxon>Sphingomicrobium</taxon>
    </lineage>
</organism>
<dbReference type="PANTHER" id="PTHR46268:SF15">
    <property type="entry name" value="UNIVERSAL STRESS PROTEIN HP_0031"/>
    <property type="match status" value="1"/>
</dbReference>
<accession>A0A839YZK9</accession>
<comment type="caution">
    <text evidence="3">The sequence shown here is derived from an EMBL/GenBank/DDBJ whole genome shotgun (WGS) entry which is preliminary data.</text>
</comment>
<comment type="similarity">
    <text evidence="1">Belongs to the universal stress protein A family.</text>
</comment>
<proteinExistence type="inferred from homology"/>
<dbReference type="Gene3D" id="3.40.50.620">
    <property type="entry name" value="HUPs"/>
    <property type="match status" value="2"/>
</dbReference>
<evidence type="ECO:0000313" key="3">
    <source>
        <dbReference type="EMBL" id="MBB3763207.1"/>
    </source>
</evidence>
<dbReference type="Proteomes" id="UP000578569">
    <property type="component" value="Unassembled WGS sequence"/>
</dbReference>
<protein>
    <submittedName>
        <fullName evidence="3">Nucleotide-binding universal stress UspA family protein</fullName>
    </submittedName>
</protein>
<sequence length="248" mass="27393">MKLGEKWNAEVVLVHALGHAVTEPPPQNILDERMRSVLPQQNNGIRFRYPRQCAADGVISVAQEEDARLIVLGLARSRGVKEFLLGTVVEHVICRSPVPVLVAKNRATRCYANVACATDFHPPSLEAFKKAMGLFDDADFQLIHAFEVPFERWQNRETARHGAAKFYKGLFEKILNELSSDARKRVTTQLVYGGAGTVLQNDILNSGADLLVLGNQGESRLRRAIIGSTANSLLRALPIDMLVIGEPN</sequence>
<dbReference type="InterPro" id="IPR006016">
    <property type="entry name" value="UspA"/>
</dbReference>
<dbReference type="Pfam" id="PF00582">
    <property type="entry name" value="Usp"/>
    <property type="match status" value="2"/>
</dbReference>
<keyword evidence="4" id="KW-1185">Reference proteome</keyword>
<dbReference type="InterPro" id="IPR014729">
    <property type="entry name" value="Rossmann-like_a/b/a_fold"/>
</dbReference>